<dbReference type="Pfam" id="PF12768">
    <property type="entry name" value="Rax2"/>
    <property type="match status" value="1"/>
</dbReference>
<feature type="domain" description="Rax2-like third" evidence="4">
    <location>
        <begin position="365"/>
        <end position="522"/>
    </location>
</feature>
<keyword evidence="1" id="KW-0472">Membrane</keyword>
<dbReference type="SUPFAM" id="SSF50965">
    <property type="entry name" value="Galactose oxidase, central domain"/>
    <property type="match status" value="1"/>
</dbReference>
<dbReference type="InterPro" id="IPR024982">
    <property type="entry name" value="Rax2-like_C"/>
</dbReference>
<accession>A0A136JFD3</accession>
<dbReference type="EMBL" id="KQ964246">
    <property type="protein sequence ID" value="KXJ95852.1"/>
    <property type="molecule type" value="Genomic_DNA"/>
</dbReference>
<evidence type="ECO:0000259" key="4">
    <source>
        <dbReference type="Pfam" id="PF20843"/>
    </source>
</evidence>
<evidence type="ECO:0000313" key="5">
    <source>
        <dbReference type="EMBL" id="KXJ95852.1"/>
    </source>
</evidence>
<name>A0A136JFD3_9PEZI</name>
<dbReference type="Proteomes" id="UP000070501">
    <property type="component" value="Unassembled WGS sequence"/>
</dbReference>
<dbReference type="AlphaFoldDB" id="A0A136JFD3"/>
<feature type="domain" description="Rax2-like C-terminal" evidence="2">
    <location>
        <begin position="888"/>
        <end position="1136"/>
    </location>
</feature>
<dbReference type="STRING" id="196109.A0A136JFD3"/>
<evidence type="ECO:0000259" key="2">
    <source>
        <dbReference type="Pfam" id="PF12768"/>
    </source>
</evidence>
<dbReference type="FunCoup" id="A0A136JFD3">
    <property type="interactions" value="68"/>
</dbReference>
<dbReference type="InterPro" id="IPR048266">
    <property type="entry name" value="Rax2-like_second"/>
</dbReference>
<dbReference type="OrthoDB" id="2503993at2759"/>
<evidence type="ECO:0000259" key="3">
    <source>
        <dbReference type="Pfam" id="PF20842"/>
    </source>
</evidence>
<feature type="transmembrane region" description="Helical" evidence="1">
    <location>
        <begin position="1138"/>
        <end position="1167"/>
    </location>
</feature>
<dbReference type="Pfam" id="PF20842">
    <property type="entry name" value="Rax2_2"/>
    <property type="match status" value="1"/>
</dbReference>
<dbReference type="GO" id="GO:1902929">
    <property type="term" value="C:plasma membrane of growing cell tip"/>
    <property type="evidence" value="ECO:0007669"/>
    <property type="project" value="TreeGrafter"/>
</dbReference>
<gene>
    <name evidence="5" type="ORF">Micbo1qcDRAFT_115909</name>
</gene>
<dbReference type="InterPro" id="IPR011043">
    <property type="entry name" value="Gal_Oxase/kelch_b-propeller"/>
</dbReference>
<proteinExistence type="predicted"/>
<keyword evidence="1" id="KW-1133">Transmembrane helix</keyword>
<dbReference type="InterPro" id="IPR048265">
    <property type="entry name" value="Rax2-like_third"/>
</dbReference>
<evidence type="ECO:0000313" key="6">
    <source>
        <dbReference type="Proteomes" id="UP000070501"/>
    </source>
</evidence>
<organism evidence="5 6">
    <name type="scientific">Microdochium bolleyi</name>
    <dbReference type="NCBI Taxonomy" id="196109"/>
    <lineage>
        <taxon>Eukaryota</taxon>
        <taxon>Fungi</taxon>
        <taxon>Dikarya</taxon>
        <taxon>Ascomycota</taxon>
        <taxon>Pezizomycotina</taxon>
        <taxon>Sordariomycetes</taxon>
        <taxon>Xylariomycetidae</taxon>
        <taxon>Xylariales</taxon>
        <taxon>Microdochiaceae</taxon>
        <taxon>Microdochium</taxon>
    </lineage>
</organism>
<keyword evidence="6" id="KW-1185">Reference proteome</keyword>
<dbReference type="InParanoid" id="A0A136JFD3"/>
<feature type="domain" description="Rax2-like second" evidence="3">
    <location>
        <begin position="205"/>
        <end position="353"/>
    </location>
</feature>
<dbReference type="PANTHER" id="PTHR31778:SF2">
    <property type="entry name" value="BUD SITE SELECTION PROTEIN RAX2"/>
    <property type="match status" value="1"/>
</dbReference>
<dbReference type="InterPro" id="IPR015915">
    <property type="entry name" value="Kelch-typ_b-propeller"/>
</dbReference>
<reference evidence="6" key="1">
    <citation type="submission" date="2016-02" db="EMBL/GenBank/DDBJ databases">
        <title>Draft genome sequence of Microdochium bolleyi, a fungal endophyte of beachgrass.</title>
        <authorList>
            <consortium name="DOE Joint Genome Institute"/>
            <person name="David A.S."/>
            <person name="May G."/>
            <person name="Haridas S."/>
            <person name="Lim J."/>
            <person name="Wang M."/>
            <person name="Labutti K."/>
            <person name="Lipzen A."/>
            <person name="Barry K."/>
            <person name="Grigoriev I.V."/>
        </authorList>
    </citation>
    <scope>NUCLEOTIDE SEQUENCE [LARGE SCALE GENOMIC DNA]</scope>
    <source>
        <strain evidence="6">J235TASD1</strain>
    </source>
</reference>
<sequence>MWASILPTIHGSFFTPTPITKPDLDVAELGRMGVVGDFAGLSMYEYEGQAEAVPSSTGADSLLTTLPNGLFHTIASTDATVHAMCVFRNSAIIGGNFTSVNGTESPAVAALDLSTGALTPLAGVSGEVTSLLCDNDAGMVYVGGSFRAADSTNAITWVSSGNWASLPFAGFNGPVSSISKDANGHIIFGGKFTGLGNTSTTATPDSESINLSTAVVQGFQSSTAPGFSNATNVICNTNGETGAGKSWLLLDNTPGAWRAEFGFGFIPTKLRLRNTRQPDHGTKTWRMTALPLNGIMNFTYIDPASGQNTSCTSECPLSNDPNVAFQDFFFVNPVRMNAVRLDILGWFGKGAGLDGVEIFQDALVAHAVNDFNTPACSNTTAPARATATGPWEVTASGQSNSKYLSANISPSQGSSSAQVVFFPPISESGSYTVVMYTPGCIVDGTCARRGQVEVITQLRENEPATTSTLFQTNDFDKYDQIAFGEASAVSGSFRPSVTLRPVPNQAVQQGAIDIVVVAQAVALWLTNSTSSGLNGLFEFDPAQATVNDEEVKNSKFVKLSSSFAANSVVSALATAGDLTYIGGNFSSSSVSHVAAIGKNDQSPVSIGGGGLNGAVTTMYLNDGKLYAGGAFGRTQDGSATNLNRIAVYDTAARSWSPLGGGVDGLVKKIVPMVFNVSGTSQDAIAISGNFQKLLAFGDNAETDVDGFAIWIKSQGNWLQNAKGAVPLIRGSLSASLPGLENGTALYAGSLSAQALRANGIASIASSIRSFPVDILPNNTAARPGNSQRTSVIDSVDDAYGVMAGTFYKNNQGSNITIIGGHFRARATDGSEIQNLVFVDGANSDAATGLPQGVSNNSTFLALATQGDTLFAGGRMNGTVGGSTVRGVLSYNLASKSFNRQPPALDGGRVTVSSILVRPDTTDVFVGGAFASAGSLPCPAVCVFSTTTNQWSRPGFALAGETRSMIWSSNTVLVTGGNFTINSTNQYLASFDAPSSTWSTYPGSTAIPGPVDAITIATGDGNQLWIAGAQSESQSFLMKFDGQSWIKAPVTFSDNTIIRSIQMYSDRSNHDETATVPGNRVLMLTGSIGIPGFGTASAALFDGTSLKPYLLSTGASGGAGQVSKLFVENPSKFFTSTEFGMPLGFIVLIALAIALGLMLIIVVVGLLLDRYRKKREGYIPAPTSMLDRGNGMQRIPPHELLDSLNKGRPGAPHV</sequence>
<dbReference type="Pfam" id="PF20843">
    <property type="entry name" value="Rax2_3"/>
    <property type="match status" value="1"/>
</dbReference>
<dbReference type="Gene3D" id="2.120.10.80">
    <property type="entry name" value="Kelch-type beta propeller"/>
    <property type="match status" value="1"/>
</dbReference>
<dbReference type="PANTHER" id="PTHR31778">
    <property type="entry name" value="BUD SITE SELECTION PROTEIN RAX2"/>
    <property type="match status" value="1"/>
</dbReference>
<evidence type="ECO:0000256" key="1">
    <source>
        <dbReference type="SAM" id="Phobius"/>
    </source>
</evidence>
<protein>
    <submittedName>
        <fullName evidence="5">Cellular morphogenesis protein</fullName>
    </submittedName>
</protein>
<keyword evidence="1" id="KW-0812">Transmembrane</keyword>